<evidence type="ECO:0000313" key="1">
    <source>
        <dbReference type="EMBL" id="KAK1921673.1"/>
    </source>
</evidence>
<gene>
    <name evidence="1" type="ORF">DB88DRAFT_75285</name>
</gene>
<sequence length="154" mass="17696">MGLDFIINKRLEYTYDNGWTYRFWLKSESRIVYEISGGPMNGRNNYQTCYVQEIRPEELYKISWVEETDTVVSMTIDFPAKRLFTIIAFSQGHWEQAEAAHGDKRNQGDLERWRGLAKIGGPANRHIVVEAANIQVIEEGRGTIEDIDPAAPTL</sequence>
<dbReference type="Pfam" id="PF05870">
    <property type="entry name" value="PA_decarbox"/>
    <property type="match status" value="1"/>
</dbReference>
<reference evidence="1" key="1">
    <citation type="submission" date="2023-02" db="EMBL/GenBank/DDBJ databases">
        <title>Identification and recombinant expression of a fungal hydrolase from Papiliotrema laurentii that hydrolyzes apple cutin and clears colloidal polyester polyurethane.</title>
        <authorList>
            <consortium name="DOE Joint Genome Institute"/>
            <person name="Roman V.A."/>
            <person name="Bojanowski C."/>
            <person name="Crable B.R."/>
            <person name="Wagner D.N."/>
            <person name="Hung C.S."/>
            <person name="Nadeau L.J."/>
            <person name="Schratz L."/>
            <person name="Haridas S."/>
            <person name="Pangilinan J."/>
            <person name="Lipzen A."/>
            <person name="Na H."/>
            <person name="Yan M."/>
            <person name="Ng V."/>
            <person name="Grigoriev I.V."/>
            <person name="Spatafora J.W."/>
            <person name="Barlow D."/>
            <person name="Biffinger J."/>
            <person name="Kelley-Loughnane N."/>
            <person name="Varaljay V.A."/>
            <person name="Crookes-Goodson W.J."/>
        </authorList>
    </citation>
    <scope>NUCLEOTIDE SEQUENCE</scope>
    <source>
        <strain evidence="1">5307AH</strain>
    </source>
</reference>
<keyword evidence="2" id="KW-1185">Reference proteome</keyword>
<protein>
    <submittedName>
        <fullName evidence="1">Phenolic acid decarboxylase</fullName>
    </submittedName>
</protein>
<dbReference type="PANTHER" id="PTHR40087:SF1">
    <property type="entry name" value="PHENOLIC ACID DECARBOXYLASE PADC"/>
    <property type="match status" value="1"/>
</dbReference>
<accession>A0AAD9FNP6</accession>
<organism evidence="1 2">
    <name type="scientific">Papiliotrema laurentii</name>
    <name type="common">Cryptococcus laurentii</name>
    <dbReference type="NCBI Taxonomy" id="5418"/>
    <lineage>
        <taxon>Eukaryota</taxon>
        <taxon>Fungi</taxon>
        <taxon>Dikarya</taxon>
        <taxon>Basidiomycota</taxon>
        <taxon>Agaricomycotina</taxon>
        <taxon>Tremellomycetes</taxon>
        <taxon>Tremellales</taxon>
        <taxon>Rhynchogastremaceae</taxon>
        <taxon>Papiliotrema</taxon>
    </lineage>
</organism>
<dbReference type="PANTHER" id="PTHR40087">
    <property type="entry name" value="PHENOLIC ACID DECARBOXYLASE PADC"/>
    <property type="match status" value="1"/>
</dbReference>
<dbReference type="GO" id="GO:0016831">
    <property type="term" value="F:carboxy-lyase activity"/>
    <property type="evidence" value="ECO:0007669"/>
    <property type="project" value="InterPro"/>
</dbReference>
<dbReference type="EMBL" id="JAODAN010000010">
    <property type="protein sequence ID" value="KAK1921673.1"/>
    <property type="molecule type" value="Genomic_DNA"/>
</dbReference>
<comment type="caution">
    <text evidence="1">The sequence shown here is derived from an EMBL/GenBank/DDBJ whole genome shotgun (WGS) entry which is preliminary data.</text>
</comment>
<dbReference type="SUPFAM" id="SSF50814">
    <property type="entry name" value="Lipocalins"/>
    <property type="match status" value="1"/>
</dbReference>
<dbReference type="Gene3D" id="2.40.128.20">
    <property type="match status" value="1"/>
</dbReference>
<proteinExistence type="predicted"/>
<dbReference type="AlphaFoldDB" id="A0AAD9FNP6"/>
<evidence type="ECO:0000313" key="2">
    <source>
        <dbReference type="Proteomes" id="UP001182556"/>
    </source>
</evidence>
<dbReference type="Proteomes" id="UP001182556">
    <property type="component" value="Unassembled WGS sequence"/>
</dbReference>
<name>A0AAD9FNP6_PAPLA</name>
<dbReference type="InterPro" id="IPR008729">
    <property type="entry name" value="PA_de_COase"/>
</dbReference>
<dbReference type="InterPro" id="IPR012674">
    <property type="entry name" value="Calycin"/>
</dbReference>